<keyword evidence="1" id="KW-0732">Signal</keyword>
<sequence length="229" mass="25783">MKKIIALAGSAIALAGTAHAHTLTQKPINCEIPVAKPLPDFAAEYVNADANHDSRLTFDEYVSHRVAREGQPTDKMKRHYIMRFGQMDLDGDGELSAQEYATRILEYGDRLTMGWFYEAGDGPHPKSRELCHTANPEPVPDIVAEFRSGDANHDGKLSWDEYVAARRGREGGEYTPAKVNHYIMRFEQMDLNHDMTLNMAEYGARIGEYKDRLDDGRYYEVASGDPKAK</sequence>
<dbReference type="PANTHER" id="PTHR10827">
    <property type="entry name" value="RETICULOCALBIN"/>
    <property type="match status" value="1"/>
</dbReference>
<dbReference type="RefSeq" id="WP_185664958.1">
    <property type="nucleotide sequence ID" value="NZ_JACLAW010000011.1"/>
</dbReference>
<accession>A0A7X1FTP5</accession>
<dbReference type="InterPro" id="IPR011992">
    <property type="entry name" value="EF-hand-dom_pair"/>
</dbReference>
<evidence type="ECO:0000256" key="1">
    <source>
        <dbReference type="SAM" id="SignalP"/>
    </source>
</evidence>
<name>A0A7X1FTP5_9SPHN</name>
<keyword evidence="4" id="KW-1185">Reference proteome</keyword>
<dbReference type="PROSITE" id="PS00018">
    <property type="entry name" value="EF_HAND_1"/>
    <property type="match status" value="2"/>
</dbReference>
<dbReference type="PROSITE" id="PS50222">
    <property type="entry name" value="EF_HAND_2"/>
    <property type="match status" value="1"/>
</dbReference>
<dbReference type="AlphaFoldDB" id="A0A7X1FTP5"/>
<reference evidence="3 4" key="1">
    <citation type="submission" date="2020-08" db="EMBL/GenBank/DDBJ databases">
        <title>The genome sequence of type strain Novosphingobium flavum NBRC 111647.</title>
        <authorList>
            <person name="Liu Y."/>
        </authorList>
    </citation>
    <scope>NUCLEOTIDE SEQUENCE [LARGE SCALE GENOMIC DNA]</scope>
    <source>
        <strain evidence="3 4">NBRC 111647</strain>
    </source>
</reference>
<feature type="signal peptide" evidence="1">
    <location>
        <begin position="1"/>
        <end position="20"/>
    </location>
</feature>
<evidence type="ECO:0000313" key="3">
    <source>
        <dbReference type="EMBL" id="MBC2666654.1"/>
    </source>
</evidence>
<dbReference type="Pfam" id="PF13202">
    <property type="entry name" value="EF-hand_5"/>
    <property type="match status" value="2"/>
</dbReference>
<gene>
    <name evidence="3" type="ORF">H7F51_14115</name>
</gene>
<comment type="caution">
    <text evidence="3">The sequence shown here is derived from an EMBL/GenBank/DDBJ whole genome shotgun (WGS) entry which is preliminary data.</text>
</comment>
<evidence type="ECO:0000313" key="4">
    <source>
        <dbReference type="Proteomes" id="UP000566813"/>
    </source>
</evidence>
<proteinExistence type="predicted"/>
<dbReference type="PANTHER" id="PTHR10827:SF85">
    <property type="entry name" value="CALCIUM-BINDING PROTEIN"/>
    <property type="match status" value="1"/>
</dbReference>
<dbReference type="GO" id="GO:0005509">
    <property type="term" value="F:calcium ion binding"/>
    <property type="evidence" value="ECO:0007669"/>
    <property type="project" value="InterPro"/>
</dbReference>
<dbReference type="SUPFAM" id="SSF47473">
    <property type="entry name" value="EF-hand"/>
    <property type="match status" value="2"/>
</dbReference>
<dbReference type="EMBL" id="JACLAW010000011">
    <property type="protein sequence ID" value="MBC2666654.1"/>
    <property type="molecule type" value="Genomic_DNA"/>
</dbReference>
<dbReference type="Proteomes" id="UP000566813">
    <property type="component" value="Unassembled WGS sequence"/>
</dbReference>
<organism evidence="3 4">
    <name type="scientific">Novosphingobium flavum</name>
    <dbReference type="NCBI Taxonomy" id="1778672"/>
    <lineage>
        <taxon>Bacteria</taxon>
        <taxon>Pseudomonadati</taxon>
        <taxon>Pseudomonadota</taxon>
        <taxon>Alphaproteobacteria</taxon>
        <taxon>Sphingomonadales</taxon>
        <taxon>Sphingomonadaceae</taxon>
        <taxon>Novosphingobium</taxon>
    </lineage>
</organism>
<evidence type="ECO:0000259" key="2">
    <source>
        <dbReference type="PROSITE" id="PS50222"/>
    </source>
</evidence>
<dbReference type="InterPro" id="IPR018247">
    <property type="entry name" value="EF_Hand_1_Ca_BS"/>
</dbReference>
<dbReference type="Gene3D" id="1.10.238.10">
    <property type="entry name" value="EF-hand"/>
    <property type="match status" value="2"/>
</dbReference>
<feature type="chain" id="PRO_5030786256" description="EF-hand domain-containing protein" evidence="1">
    <location>
        <begin position="21"/>
        <end position="229"/>
    </location>
</feature>
<dbReference type="InterPro" id="IPR002048">
    <property type="entry name" value="EF_hand_dom"/>
</dbReference>
<protein>
    <recommendedName>
        <fullName evidence="2">EF-hand domain-containing protein</fullName>
    </recommendedName>
</protein>
<feature type="domain" description="EF-hand" evidence="2">
    <location>
        <begin position="137"/>
        <end position="172"/>
    </location>
</feature>